<sequence length="135" mass="14776">MLLQHRFKSFCKNSVDPKWGQAEAQAAPEEQRGPTGTMLLCGKCTQASPRQGRHRGSVELFCDFDINERAASKGAGRSREEQKLLKHDVPQCQPQAGPDRGTVGKVILHSGIHEPEVGAAPDTHVWSLPNLIPES</sequence>
<dbReference type="EMBL" id="JASSZA010000007">
    <property type="protein sequence ID" value="KAK2105213.1"/>
    <property type="molecule type" value="Genomic_DNA"/>
</dbReference>
<name>A0ABQ9V773_SAGOE</name>
<protein>
    <submittedName>
        <fullName evidence="2">Uncharacterized protein</fullName>
    </submittedName>
</protein>
<evidence type="ECO:0000313" key="3">
    <source>
        <dbReference type="Proteomes" id="UP001266305"/>
    </source>
</evidence>
<comment type="caution">
    <text evidence="2">The sequence shown here is derived from an EMBL/GenBank/DDBJ whole genome shotgun (WGS) entry which is preliminary data.</text>
</comment>
<accession>A0ABQ9V773</accession>
<gene>
    <name evidence="2" type="ORF">P7K49_014727</name>
</gene>
<proteinExistence type="predicted"/>
<evidence type="ECO:0000256" key="1">
    <source>
        <dbReference type="SAM" id="MobiDB-lite"/>
    </source>
</evidence>
<evidence type="ECO:0000313" key="2">
    <source>
        <dbReference type="EMBL" id="KAK2105213.1"/>
    </source>
</evidence>
<reference evidence="2 3" key="1">
    <citation type="submission" date="2023-05" db="EMBL/GenBank/DDBJ databases">
        <title>B98-5 Cell Line De Novo Hybrid Assembly: An Optical Mapping Approach.</title>
        <authorList>
            <person name="Kananen K."/>
            <person name="Auerbach J.A."/>
            <person name="Kautto E."/>
            <person name="Blachly J.S."/>
        </authorList>
    </citation>
    <scope>NUCLEOTIDE SEQUENCE [LARGE SCALE GENOMIC DNA]</scope>
    <source>
        <strain evidence="2">B95-8</strain>
        <tissue evidence="2">Cell line</tissue>
    </source>
</reference>
<dbReference type="Proteomes" id="UP001266305">
    <property type="component" value="Unassembled WGS sequence"/>
</dbReference>
<organism evidence="2 3">
    <name type="scientific">Saguinus oedipus</name>
    <name type="common">Cotton-top tamarin</name>
    <name type="synonym">Oedipomidas oedipus</name>
    <dbReference type="NCBI Taxonomy" id="9490"/>
    <lineage>
        <taxon>Eukaryota</taxon>
        <taxon>Metazoa</taxon>
        <taxon>Chordata</taxon>
        <taxon>Craniata</taxon>
        <taxon>Vertebrata</taxon>
        <taxon>Euteleostomi</taxon>
        <taxon>Mammalia</taxon>
        <taxon>Eutheria</taxon>
        <taxon>Euarchontoglires</taxon>
        <taxon>Primates</taxon>
        <taxon>Haplorrhini</taxon>
        <taxon>Platyrrhini</taxon>
        <taxon>Cebidae</taxon>
        <taxon>Callitrichinae</taxon>
        <taxon>Saguinus</taxon>
    </lineage>
</organism>
<keyword evidence="3" id="KW-1185">Reference proteome</keyword>
<feature type="region of interest" description="Disordered" evidence="1">
    <location>
        <begin position="72"/>
        <end position="103"/>
    </location>
</feature>
<feature type="compositionally biased region" description="Basic and acidic residues" evidence="1">
    <location>
        <begin position="72"/>
        <end position="89"/>
    </location>
</feature>